<proteinExistence type="predicted"/>
<organism evidence="1">
    <name type="scientific">Leptospirillum sp. Group II '5-way CG'</name>
    <dbReference type="NCBI Taxonomy" id="419541"/>
    <lineage>
        <taxon>Bacteria</taxon>
        <taxon>Pseudomonadati</taxon>
        <taxon>Nitrospirota</taxon>
        <taxon>Nitrospiria</taxon>
        <taxon>Nitrospirales</taxon>
        <taxon>Nitrospiraceae</taxon>
        <taxon>Leptospirillum</taxon>
    </lineage>
</organism>
<gene>
    <name evidence="1" type="ORF">CGL2_11277175</name>
</gene>
<reference evidence="1" key="1">
    <citation type="journal article" date="2004" name="Nature">
        <title>Community structure and metabolism through reconstruction of microbial genomes from the environment.</title>
        <authorList>
            <person name="Tyson G.W."/>
            <person name="Chapman J."/>
            <person name="Hugenholtz P."/>
            <person name="Allen E.E."/>
            <person name="Ram R.J."/>
            <person name="Richardson P.M."/>
            <person name="Solovyev V.V."/>
            <person name="Rubin E.M."/>
            <person name="Rokhsar D.S."/>
            <person name="Banfield J.F."/>
        </authorList>
    </citation>
    <scope>NUCLEOTIDE SEQUENCE [LARGE SCALE GENOMIC DNA]</scope>
</reference>
<dbReference type="EMBL" id="DS995259">
    <property type="protein sequence ID" value="EDZ39537.1"/>
    <property type="molecule type" value="Genomic_DNA"/>
</dbReference>
<accession>B6AM30</accession>
<name>B6AM30_9BACT</name>
<protein>
    <submittedName>
        <fullName evidence="1">Uncharacterized protein</fullName>
    </submittedName>
</protein>
<dbReference type="AlphaFoldDB" id="B6AM30"/>
<sequence length="302" mass="34739">MKNSRKTGHFSRNLPPPTFRSRDFFRKKGRRAIVMPEFSTMKSSPEHRTILDMAMAMAVKIQKFRETGGMGIWFDAWEVKKALGPKYSGGEGHKRFIERIREMRRAELRVHSNRTGRTRESGILDSHTYDENHPDPPEREGIKTTWRGHCLYEINLSANFFQFFKEDLRVHYKPLVPEIAKIPDGLIRAIVLFFLTHQRTCWFKIRQVLEIVGAITDKTDKADISRAMRKPEKFKAVLETFGIFVEGETLRYKRHPKVFFTPPEEASTAAVIDSEPAPEQVSATLALEATPGAIVEPPSPEK</sequence>
<evidence type="ECO:0000313" key="1">
    <source>
        <dbReference type="EMBL" id="EDZ39537.1"/>
    </source>
</evidence>
<reference evidence="1" key="2">
    <citation type="journal article" date="2008" name="PLoS Biol.">
        <title>Population genomic analysis of strain variation in Leptospirillum group II bacteria involved in acid mine drainage formation.</title>
        <authorList>
            <person name="Simmons S.L."/>
            <person name="Dibartolo G."/>
            <person name="Denef V.J."/>
            <person name="Goltsman D.S."/>
            <person name="Thelen M.P."/>
            <person name="Banfield J.F."/>
        </authorList>
    </citation>
    <scope>NUCLEOTIDE SEQUENCE [LARGE SCALE GENOMIC DNA]</scope>
</reference>